<evidence type="ECO:0000256" key="12">
    <source>
        <dbReference type="HAMAP-Rule" id="MF_00165"/>
    </source>
</evidence>
<dbReference type="InterPro" id="IPR027417">
    <property type="entry name" value="P-loop_NTPase"/>
</dbReference>
<name>H5T9W5_9ALTE</name>
<protein>
    <recommendedName>
        <fullName evidence="3 12">Thymidylate kinase</fullName>
        <ecNumber evidence="2 12">2.7.4.9</ecNumber>
    </recommendedName>
    <alternativeName>
        <fullName evidence="9 12">dTMP kinase</fullName>
    </alternativeName>
</protein>
<dbReference type="GO" id="GO:0005524">
    <property type="term" value="F:ATP binding"/>
    <property type="evidence" value="ECO:0007669"/>
    <property type="project" value="UniProtKB-UniRule"/>
</dbReference>
<dbReference type="InterPro" id="IPR018095">
    <property type="entry name" value="Thymidylate_kin_CS"/>
</dbReference>
<dbReference type="eggNOG" id="COG0125">
    <property type="taxonomic scope" value="Bacteria"/>
</dbReference>
<dbReference type="SUPFAM" id="SSF52540">
    <property type="entry name" value="P-loop containing nucleoside triphosphate hydrolases"/>
    <property type="match status" value="1"/>
</dbReference>
<dbReference type="PANTHER" id="PTHR10344:SF4">
    <property type="entry name" value="UMP-CMP KINASE 2, MITOCHONDRIAL"/>
    <property type="match status" value="1"/>
</dbReference>
<dbReference type="GO" id="GO:0006235">
    <property type="term" value="P:dTTP biosynthetic process"/>
    <property type="evidence" value="ECO:0007669"/>
    <property type="project" value="UniProtKB-UniRule"/>
</dbReference>
<dbReference type="GO" id="GO:0005829">
    <property type="term" value="C:cytosol"/>
    <property type="evidence" value="ECO:0007669"/>
    <property type="project" value="TreeGrafter"/>
</dbReference>
<evidence type="ECO:0000256" key="1">
    <source>
        <dbReference type="ARBA" id="ARBA00009776"/>
    </source>
</evidence>
<dbReference type="GO" id="GO:0004798">
    <property type="term" value="F:dTMP kinase activity"/>
    <property type="evidence" value="ECO:0007669"/>
    <property type="project" value="UniProtKB-UniRule"/>
</dbReference>
<organism evidence="14 15">
    <name type="scientific">Glaciecola punicea ACAM 611</name>
    <dbReference type="NCBI Taxonomy" id="1121923"/>
    <lineage>
        <taxon>Bacteria</taxon>
        <taxon>Pseudomonadati</taxon>
        <taxon>Pseudomonadota</taxon>
        <taxon>Gammaproteobacteria</taxon>
        <taxon>Alteromonadales</taxon>
        <taxon>Alteromonadaceae</taxon>
        <taxon>Glaciecola</taxon>
    </lineage>
</organism>
<reference evidence="14 15" key="2">
    <citation type="journal article" date="2017" name="Antonie Van Leeuwenhoek">
        <title>Rhizobium rhizosphaerae sp. nov., a novel species isolated from rice rhizosphere.</title>
        <authorList>
            <person name="Zhao J.J."/>
            <person name="Zhang J."/>
            <person name="Zhang R.J."/>
            <person name="Zhang C.W."/>
            <person name="Yin H.Q."/>
            <person name="Zhang X.X."/>
        </authorList>
    </citation>
    <scope>NUCLEOTIDE SEQUENCE [LARGE SCALE GENOMIC DNA]</scope>
    <source>
        <strain evidence="14 15">ACAM 611</strain>
    </source>
</reference>
<feature type="domain" description="Thymidylate kinase-like" evidence="13">
    <location>
        <begin position="8"/>
        <end position="197"/>
    </location>
</feature>
<evidence type="ECO:0000256" key="8">
    <source>
        <dbReference type="ARBA" id="ARBA00022840"/>
    </source>
</evidence>
<gene>
    <name evidence="12 14" type="primary">tmk</name>
    <name evidence="14" type="ORF">GPUN_0961</name>
</gene>
<evidence type="ECO:0000256" key="5">
    <source>
        <dbReference type="ARBA" id="ARBA00022727"/>
    </source>
</evidence>
<feature type="binding site" evidence="12">
    <location>
        <begin position="10"/>
        <end position="17"/>
    </location>
    <ligand>
        <name>ATP</name>
        <dbReference type="ChEBI" id="CHEBI:30616"/>
    </ligand>
</feature>
<dbReference type="Gene3D" id="3.40.50.300">
    <property type="entry name" value="P-loop containing nucleotide triphosphate hydrolases"/>
    <property type="match status" value="1"/>
</dbReference>
<dbReference type="EMBL" id="BAET01000007">
    <property type="protein sequence ID" value="GAB55092.1"/>
    <property type="molecule type" value="Genomic_DNA"/>
</dbReference>
<evidence type="ECO:0000256" key="4">
    <source>
        <dbReference type="ARBA" id="ARBA00022679"/>
    </source>
</evidence>
<keyword evidence="7 12" id="KW-0418">Kinase</keyword>
<evidence type="ECO:0000256" key="2">
    <source>
        <dbReference type="ARBA" id="ARBA00012980"/>
    </source>
</evidence>
<dbReference type="NCBIfam" id="TIGR00041">
    <property type="entry name" value="DTMP_kinase"/>
    <property type="match status" value="1"/>
</dbReference>
<evidence type="ECO:0000313" key="15">
    <source>
        <dbReference type="Proteomes" id="UP000053586"/>
    </source>
</evidence>
<evidence type="ECO:0000256" key="7">
    <source>
        <dbReference type="ARBA" id="ARBA00022777"/>
    </source>
</evidence>
<dbReference type="PROSITE" id="PS01331">
    <property type="entry name" value="THYMIDYLATE_KINASE"/>
    <property type="match status" value="1"/>
</dbReference>
<dbReference type="AlphaFoldDB" id="H5T9W5"/>
<dbReference type="PANTHER" id="PTHR10344">
    <property type="entry name" value="THYMIDYLATE KINASE"/>
    <property type="match status" value="1"/>
</dbReference>
<keyword evidence="5 12" id="KW-0545">Nucleotide biosynthesis</keyword>
<dbReference type="CDD" id="cd01672">
    <property type="entry name" value="TMPK"/>
    <property type="match status" value="1"/>
</dbReference>
<evidence type="ECO:0000256" key="10">
    <source>
        <dbReference type="ARBA" id="ARBA00048743"/>
    </source>
</evidence>
<comment type="similarity">
    <text evidence="1 12">Belongs to the thymidylate kinase family.</text>
</comment>
<evidence type="ECO:0000256" key="6">
    <source>
        <dbReference type="ARBA" id="ARBA00022741"/>
    </source>
</evidence>
<comment type="catalytic activity">
    <reaction evidence="10 12">
        <text>dTMP + ATP = dTDP + ADP</text>
        <dbReference type="Rhea" id="RHEA:13517"/>
        <dbReference type="ChEBI" id="CHEBI:30616"/>
        <dbReference type="ChEBI" id="CHEBI:58369"/>
        <dbReference type="ChEBI" id="CHEBI:63528"/>
        <dbReference type="ChEBI" id="CHEBI:456216"/>
        <dbReference type="EC" id="2.7.4.9"/>
    </reaction>
</comment>
<keyword evidence="8 12" id="KW-0067">ATP-binding</keyword>
<accession>H5T9W5</accession>
<evidence type="ECO:0000256" key="9">
    <source>
        <dbReference type="ARBA" id="ARBA00029962"/>
    </source>
</evidence>
<comment type="function">
    <text evidence="11 12">Phosphorylation of dTMP to form dTDP in both de novo and salvage pathways of dTTP synthesis.</text>
</comment>
<dbReference type="GO" id="GO:0006227">
    <property type="term" value="P:dUDP biosynthetic process"/>
    <property type="evidence" value="ECO:0007669"/>
    <property type="project" value="TreeGrafter"/>
</dbReference>
<keyword evidence="6 12" id="KW-0547">Nucleotide-binding</keyword>
<dbReference type="HAMAP" id="MF_00165">
    <property type="entry name" value="Thymidylate_kinase"/>
    <property type="match status" value="1"/>
</dbReference>
<dbReference type="RefSeq" id="WP_006003849.1">
    <property type="nucleotide sequence ID" value="NZ_BAET01000007.1"/>
</dbReference>
<keyword evidence="4 12" id="KW-0808">Transferase</keyword>
<dbReference type="STRING" id="56804.BAE46_01375"/>
<dbReference type="InterPro" id="IPR039430">
    <property type="entry name" value="Thymidylate_kin-like_dom"/>
</dbReference>
<evidence type="ECO:0000256" key="11">
    <source>
        <dbReference type="ARBA" id="ARBA00057735"/>
    </source>
</evidence>
<dbReference type="OrthoDB" id="9774907at2"/>
<evidence type="ECO:0000256" key="3">
    <source>
        <dbReference type="ARBA" id="ARBA00017144"/>
    </source>
</evidence>
<sequence length="232" mass="25501">MKAAFVVVEGLEGAGKSTVINAIENFFTMLGHSVIRTREPGGTPMAEAIRDCVKQTWKDETVTQETELLLMYAARSQLVHNIILPALANNIFVIGDRHDLSSVAYQGGGRQVPLENLQLLKRLTLGDFTPDLTLYLDIEPSVGLARAKGRGELDRIELSGLAFFERARETYLEQLALLENAATINAGNSIEQVQKDVLRALHNWYNAASSATNTTASHANNRTVKHTVRGDE</sequence>
<keyword evidence="15" id="KW-1185">Reference proteome</keyword>
<dbReference type="EC" id="2.7.4.9" evidence="2 12"/>
<evidence type="ECO:0000259" key="13">
    <source>
        <dbReference type="Pfam" id="PF02223"/>
    </source>
</evidence>
<comment type="caution">
    <text evidence="14">The sequence shown here is derived from an EMBL/GenBank/DDBJ whole genome shotgun (WGS) entry which is preliminary data.</text>
</comment>
<dbReference type="InterPro" id="IPR018094">
    <property type="entry name" value="Thymidylate_kinase"/>
</dbReference>
<dbReference type="FunFam" id="3.40.50.300:FF:000225">
    <property type="entry name" value="Thymidylate kinase"/>
    <property type="match status" value="1"/>
</dbReference>
<evidence type="ECO:0000313" key="14">
    <source>
        <dbReference type="EMBL" id="GAB55092.1"/>
    </source>
</evidence>
<reference evidence="14 15" key="1">
    <citation type="journal article" date="2012" name="J. Bacteriol.">
        <title>Genome sequence of proteorhodopsin-containing sea ice bacterium Glaciecola punicea ACAM 611T.</title>
        <authorList>
            <person name="Qin Q.-L."/>
            <person name="Xie B.-B."/>
            <person name="Shu Y.-L."/>
            <person name="Rong J.-C."/>
            <person name="Zhao D.-L."/>
            <person name="Zhang X.-Y."/>
            <person name="Chen X.-L."/>
            <person name="Zhou B.-C."/>
            <person name="Zhanga Y.-Z."/>
        </authorList>
    </citation>
    <scope>NUCLEOTIDE SEQUENCE [LARGE SCALE GENOMIC DNA]</scope>
    <source>
        <strain evidence="14 15">ACAM 611</strain>
    </source>
</reference>
<dbReference type="GO" id="GO:0006233">
    <property type="term" value="P:dTDP biosynthetic process"/>
    <property type="evidence" value="ECO:0007669"/>
    <property type="project" value="InterPro"/>
</dbReference>
<dbReference type="Proteomes" id="UP000053586">
    <property type="component" value="Unassembled WGS sequence"/>
</dbReference>
<dbReference type="Pfam" id="PF02223">
    <property type="entry name" value="Thymidylate_kin"/>
    <property type="match status" value="1"/>
</dbReference>
<proteinExistence type="inferred from homology"/>